<evidence type="ECO:0000313" key="5">
    <source>
        <dbReference type="Proteomes" id="UP000694419"/>
    </source>
</evidence>
<dbReference type="InterPro" id="IPR036179">
    <property type="entry name" value="Ig-like_dom_sf"/>
</dbReference>
<dbReference type="SMART" id="SM00406">
    <property type="entry name" value="IGv"/>
    <property type="match status" value="1"/>
</dbReference>
<dbReference type="InterPro" id="IPR007110">
    <property type="entry name" value="Ig-like_dom"/>
</dbReference>
<dbReference type="AlphaFoldDB" id="A0A8C3JN44"/>
<organism evidence="4 5">
    <name type="scientific">Calidris pygmaea</name>
    <name type="common">Spoon-billed sandpiper</name>
    <dbReference type="NCBI Taxonomy" id="425635"/>
    <lineage>
        <taxon>Eukaryota</taxon>
        <taxon>Metazoa</taxon>
        <taxon>Chordata</taxon>
        <taxon>Craniata</taxon>
        <taxon>Vertebrata</taxon>
        <taxon>Euteleostomi</taxon>
        <taxon>Archelosauria</taxon>
        <taxon>Archosauria</taxon>
        <taxon>Dinosauria</taxon>
        <taxon>Saurischia</taxon>
        <taxon>Theropoda</taxon>
        <taxon>Coelurosauria</taxon>
        <taxon>Aves</taxon>
        <taxon>Neognathae</taxon>
        <taxon>Neoaves</taxon>
        <taxon>Charadriiformes</taxon>
        <taxon>Scolopacidae</taxon>
        <taxon>Calidris</taxon>
    </lineage>
</organism>
<dbReference type="PROSITE" id="PS50835">
    <property type="entry name" value="IG_LIKE"/>
    <property type="match status" value="1"/>
</dbReference>
<dbReference type="Gene3D" id="2.60.40.10">
    <property type="entry name" value="Immunoglobulins"/>
    <property type="match status" value="1"/>
</dbReference>
<dbReference type="SUPFAM" id="SSF48726">
    <property type="entry name" value="Immunoglobulin"/>
    <property type="match status" value="1"/>
</dbReference>
<keyword evidence="5" id="KW-1185">Reference proteome</keyword>
<evidence type="ECO:0000313" key="4">
    <source>
        <dbReference type="Ensembl" id="ENSCPGP00000009906.1"/>
    </source>
</evidence>
<evidence type="ECO:0000256" key="2">
    <source>
        <dbReference type="ARBA" id="ARBA00022859"/>
    </source>
</evidence>
<feature type="domain" description="Ig-like" evidence="3">
    <location>
        <begin position="18"/>
        <end position="113"/>
    </location>
</feature>
<dbReference type="Pfam" id="PF07686">
    <property type="entry name" value="V-set"/>
    <property type="match status" value="1"/>
</dbReference>
<dbReference type="Proteomes" id="UP000694419">
    <property type="component" value="Unplaced"/>
</dbReference>
<keyword evidence="2" id="KW-0391">Immunity</keyword>
<reference evidence="4" key="2">
    <citation type="submission" date="2025-09" db="UniProtKB">
        <authorList>
            <consortium name="Ensembl"/>
        </authorList>
    </citation>
    <scope>IDENTIFICATION</scope>
</reference>
<dbReference type="GO" id="GO:0005886">
    <property type="term" value="C:plasma membrane"/>
    <property type="evidence" value="ECO:0007669"/>
    <property type="project" value="TreeGrafter"/>
</dbReference>
<dbReference type="GO" id="GO:0002376">
    <property type="term" value="P:immune system process"/>
    <property type="evidence" value="ECO:0007669"/>
    <property type="project" value="UniProtKB-KW"/>
</dbReference>
<dbReference type="PANTHER" id="PTHR23268:SF28">
    <property type="entry name" value="T CELL RECEPTOR BETA VARIABLE 19"/>
    <property type="match status" value="1"/>
</dbReference>
<name>A0A8C3JN44_9CHAR</name>
<evidence type="ECO:0000259" key="3">
    <source>
        <dbReference type="PROSITE" id="PS50835"/>
    </source>
</evidence>
<keyword evidence="1" id="KW-0732">Signal</keyword>
<dbReference type="PANTHER" id="PTHR23268">
    <property type="entry name" value="T-CELL RECEPTOR BETA CHAIN"/>
    <property type="match status" value="1"/>
</dbReference>
<dbReference type="InterPro" id="IPR013783">
    <property type="entry name" value="Ig-like_fold"/>
</dbReference>
<sequence length="123" mass="13419">MCKSPLSSSKAQQEHCVPASLSLEQSPDRVIRQGQSVNLSCSKRKSASYSLFWYKLPLGKDSRLILVASAIPGGKADVEEGFRSHLKSSGIEGDGMTLSIEQAFLNDSGTYFCAERETQWLGC</sequence>
<dbReference type="InterPro" id="IPR050413">
    <property type="entry name" value="TCR_beta_variable"/>
</dbReference>
<evidence type="ECO:0000256" key="1">
    <source>
        <dbReference type="ARBA" id="ARBA00022729"/>
    </source>
</evidence>
<proteinExistence type="predicted"/>
<dbReference type="GO" id="GO:0007166">
    <property type="term" value="P:cell surface receptor signaling pathway"/>
    <property type="evidence" value="ECO:0007669"/>
    <property type="project" value="TreeGrafter"/>
</dbReference>
<dbReference type="InterPro" id="IPR013106">
    <property type="entry name" value="Ig_V-set"/>
</dbReference>
<dbReference type="Ensembl" id="ENSCPGT00000010873.1">
    <property type="protein sequence ID" value="ENSCPGP00000009906.1"/>
    <property type="gene ID" value="ENSCPGG00000007063.1"/>
</dbReference>
<protein>
    <recommendedName>
        <fullName evidence="3">Ig-like domain-containing protein</fullName>
    </recommendedName>
</protein>
<reference evidence="4" key="1">
    <citation type="submission" date="2025-08" db="UniProtKB">
        <authorList>
            <consortium name="Ensembl"/>
        </authorList>
    </citation>
    <scope>IDENTIFICATION</scope>
</reference>
<accession>A0A8C3JN44</accession>